<feature type="transmembrane region" description="Helical" evidence="1">
    <location>
        <begin position="104"/>
        <end position="128"/>
    </location>
</feature>
<dbReference type="HOGENOM" id="CLU_1857502_0_0_1"/>
<gene>
    <name evidence="2" type="ORF">IscW_ISCW014132</name>
</gene>
<dbReference type="EnsemblMetazoa" id="ISCW014132-RA">
    <property type="protein sequence ID" value="ISCW014132-PA"/>
    <property type="gene ID" value="ISCW014132"/>
</dbReference>
<keyword evidence="1" id="KW-0812">Transmembrane</keyword>
<dbReference type="AlphaFoldDB" id="B7QHE5"/>
<evidence type="ECO:0000313" key="2">
    <source>
        <dbReference type="EMBL" id="EEC18267.1"/>
    </source>
</evidence>
<sequence>MGVDSFTTTRTVSFSDVLASCKLWRHRSVDEHGQSNGCRRKGISARRIAQSSFLESLFLEDSISLPCKTKPGKCAGVCFHSVAFLWTSPVLNALKIFLYCASEFFYSEVIGFLLVMLSRWCTISLCAVEIRKDMALSD</sequence>
<evidence type="ECO:0000313" key="3">
    <source>
        <dbReference type="EnsemblMetazoa" id="ISCW014132-PA"/>
    </source>
</evidence>
<reference evidence="2 4" key="1">
    <citation type="submission" date="2008-03" db="EMBL/GenBank/DDBJ databases">
        <title>Annotation of Ixodes scapularis.</title>
        <authorList>
            <consortium name="Ixodes scapularis Genome Project Consortium"/>
            <person name="Caler E."/>
            <person name="Hannick L.I."/>
            <person name="Bidwell S."/>
            <person name="Joardar V."/>
            <person name="Thiagarajan M."/>
            <person name="Amedeo P."/>
            <person name="Galinsky K.J."/>
            <person name="Schobel S."/>
            <person name="Inman J."/>
            <person name="Hostetler J."/>
            <person name="Miller J."/>
            <person name="Hammond M."/>
            <person name="Megy K."/>
            <person name="Lawson D."/>
            <person name="Kodira C."/>
            <person name="Sutton G."/>
            <person name="Meyer J."/>
            <person name="Hill C.A."/>
            <person name="Birren B."/>
            <person name="Nene V."/>
            <person name="Collins F."/>
            <person name="Alarcon-Chaidez F."/>
            <person name="Wikel S."/>
            <person name="Strausberg R."/>
        </authorList>
    </citation>
    <scope>NUCLEOTIDE SEQUENCE [LARGE SCALE GENOMIC DNA]</scope>
    <source>
        <strain evidence="4">Wikel</strain>
        <strain evidence="2">Wikel colony</strain>
    </source>
</reference>
<evidence type="ECO:0000313" key="4">
    <source>
        <dbReference type="Proteomes" id="UP000001555"/>
    </source>
</evidence>
<dbReference type="VEuPathDB" id="VectorBase:ISCI014132"/>
<dbReference type="Proteomes" id="UP000001555">
    <property type="component" value="Unassembled WGS sequence"/>
</dbReference>
<dbReference type="PaxDb" id="6945-B7QHE5"/>
<organism>
    <name type="scientific">Ixodes scapularis</name>
    <name type="common">Black-legged tick</name>
    <name type="synonym">Deer tick</name>
    <dbReference type="NCBI Taxonomy" id="6945"/>
    <lineage>
        <taxon>Eukaryota</taxon>
        <taxon>Metazoa</taxon>
        <taxon>Ecdysozoa</taxon>
        <taxon>Arthropoda</taxon>
        <taxon>Chelicerata</taxon>
        <taxon>Arachnida</taxon>
        <taxon>Acari</taxon>
        <taxon>Parasitiformes</taxon>
        <taxon>Ixodida</taxon>
        <taxon>Ixodoidea</taxon>
        <taxon>Ixodidae</taxon>
        <taxon>Ixodinae</taxon>
        <taxon>Ixodes</taxon>
    </lineage>
</organism>
<keyword evidence="1" id="KW-0472">Membrane</keyword>
<reference evidence="3" key="2">
    <citation type="submission" date="2020-05" db="UniProtKB">
        <authorList>
            <consortium name="EnsemblMetazoa"/>
        </authorList>
    </citation>
    <scope>IDENTIFICATION</scope>
    <source>
        <strain evidence="3">wikel</strain>
    </source>
</reference>
<feature type="transmembrane region" description="Helical" evidence="1">
    <location>
        <begin position="77"/>
        <end position="98"/>
    </location>
</feature>
<accession>B7QHE5</accession>
<evidence type="ECO:0000256" key="1">
    <source>
        <dbReference type="SAM" id="Phobius"/>
    </source>
</evidence>
<dbReference type="InParanoid" id="B7QHE5"/>
<keyword evidence="1" id="KW-1133">Transmembrane helix</keyword>
<dbReference type="VEuPathDB" id="VectorBase:ISCW014132"/>
<dbReference type="EMBL" id="DS939152">
    <property type="protein sequence ID" value="EEC18267.1"/>
    <property type="molecule type" value="Genomic_DNA"/>
</dbReference>
<proteinExistence type="predicted"/>
<protein>
    <submittedName>
        <fullName evidence="2 3">Uncharacterized protein</fullName>
    </submittedName>
</protein>
<dbReference type="EMBL" id="ABJB010355274">
    <property type="status" value="NOT_ANNOTATED_CDS"/>
    <property type="molecule type" value="Genomic_DNA"/>
</dbReference>
<name>B7QHE5_IXOSC</name>
<keyword evidence="4" id="KW-1185">Reference proteome</keyword>